<name>X6MI72_RETFI</name>
<keyword evidence="2" id="KW-1133">Transmembrane helix</keyword>
<proteinExistence type="predicted"/>
<dbReference type="Proteomes" id="UP000023152">
    <property type="component" value="Unassembled WGS sequence"/>
</dbReference>
<dbReference type="EMBL" id="ASPP01020529">
    <property type="protein sequence ID" value="ETO13569.1"/>
    <property type="molecule type" value="Genomic_DNA"/>
</dbReference>
<feature type="compositionally biased region" description="Basic and acidic residues" evidence="1">
    <location>
        <begin position="1"/>
        <end position="11"/>
    </location>
</feature>
<accession>X6MI72</accession>
<evidence type="ECO:0000313" key="3">
    <source>
        <dbReference type="EMBL" id="ETO13569.1"/>
    </source>
</evidence>
<feature type="transmembrane region" description="Helical" evidence="2">
    <location>
        <begin position="122"/>
        <end position="141"/>
    </location>
</feature>
<gene>
    <name evidence="3" type="ORF">RFI_23799</name>
</gene>
<reference evidence="3 4" key="1">
    <citation type="journal article" date="2013" name="Curr. Biol.">
        <title>The Genome of the Foraminiferan Reticulomyxa filosa.</title>
        <authorList>
            <person name="Glockner G."/>
            <person name="Hulsmann N."/>
            <person name="Schleicher M."/>
            <person name="Noegel A.A."/>
            <person name="Eichinger L."/>
            <person name="Gallinger C."/>
            <person name="Pawlowski J."/>
            <person name="Sierra R."/>
            <person name="Euteneuer U."/>
            <person name="Pillet L."/>
            <person name="Moustafa A."/>
            <person name="Platzer M."/>
            <person name="Groth M."/>
            <person name="Szafranski K."/>
            <person name="Schliwa M."/>
        </authorList>
    </citation>
    <scope>NUCLEOTIDE SEQUENCE [LARGE SCALE GENOMIC DNA]</scope>
</reference>
<evidence type="ECO:0000256" key="2">
    <source>
        <dbReference type="SAM" id="Phobius"/>
    </source>
</evidence>
<feature type="region of interest" description="Disordered" evidence="1">
    <location>
        <begin position="1"/>
        <end position="20"/>
    </location>
</feature>
<sequence>MKPLSLDEQKESTSMSNLMSSFRGHEDSKKWFSQIEIFSMDDTKQVSLWGNPQFRFAIVSSDKPSQVQDGSTQDTSTNSQIDIYSFLDLSKFNNIKTVTLNDHSPFCFFLYSKKKTKKKKHYYQLVCFVLSYDILTSAIVIQAKMLPEIRMSGDAQSLLANAMIATLDGDKKNCTDNSDTPSKRFTHKSKKKEDSESQTSHWANLQNGSFFLHFFFSFFNIKLNKDQMLCKCLLAMVSEPYFVTDTEPREKQQQVNLLDAVVWSDEDNESADNDKLYHEKKI</sequence>
<comment type="caution">
    <text evidence="3">The sequence shown here is derived from an EMBL/GenBank/DDBJ whole genome shotgun (WGS) entry which is preliminary data.</text>
</comment>
<organism evidence="3 4">
    <name type="scientific">Reticulomyxa filosa</name>
    <dbReference type="NCBI Taxonomy" id="46433"/>
    <lineage>
        <taxon>Eukaryota</taxon>
        <taxon>Sar</taxon>
        <taxon>Rhizaria</taxon>
        <taxon>Retaria</taxon>
        <taxon>Foraminifera</taxon>
        <taxon>Monothalamids</taxon>
        <taxon>Reticulomyxidae</taxon>
        <taxon>Reticulomyxa</taxon>
    </lineage>
</organism>
<keyword evidence="2" id="KW-0472">Membrane</keyword>
<dbReference type="AlphaFoldDB" id="X6MI72"/>
<keyword evidence="4" id="KW-1185">Reference proteome</keyword>
<feature type="region of interest" description="Disordered" evidence="1">
    <location>
        <begin position="175"/>
        <end position="198"/>
    </location>
</feature>
<evidence type="ECO:0000313" key="4">
    <source>
        <dbReference type="Proteomes" id="UP000023152"/>
    </source>
</evidence>
<protein>
    <submittedName>
        <fullName evidence="3">Uncharacterized protein</fullName>
    </submittedName>
</protein>
<keyword evidence="2" id="KW-0812">Transmembrane</keyword>
<evidence type="ECO:0000256" key="1">
    <source>
        <dbReference type="SAM" id="MobiDB-lite"/>
    </source>
</evidence>